<name>A0A401U5K0_9BACT</name>
<organism evidence="2 3">
    <name type="scientific">Chryseotalea sanaruensis</name>
    <dbReference type="NCBI Taxonomy" id="2482724"/>
    <lineage>
        <taxon>Bacteria</taxon>
        <taxon>Pseudomonadati</taxon>
        <taxon>Bacteroidota</taxon>
        <taxon>Cytophagia</taxon>
        <taxon>Cytophagales</taxon>
        <taxon>Chryseotaleaceae</taxon>
        <taxon>Chryseotalea</taxon>
    </lineage>
</organism>
<keyword evidence="3" id="KW-1185">Reference proteome</keyword>
<feature type="domain" description="DUF5683" evidence="1">
    <location>
        <begin position="39"/>
        <end position="181"/>
    </location>
</feature>
<comment type="caution">
    <text evidence="2">The sequence shown here is derived from an EMBL/GenBank/DDBJ whole genome shotgun (WGS) entry which is preliminary data.</text>
</comment>
<evidence type="ECO:0000259" key="1">
    <source>
        <dbReference type="Pfam" id="PF18935"/>
    </source>
</evidence>
<dbReference type="Proteomes" id="UP000288227">
    <property type="component" value="Unassembled WGS sequence"/>
</dbReference>
<dbReference type="InterPro" id="IPR043738">
    <property type="entry name" value="DUF5683"/>
</dbReference>
<gene>
    <name evidence="2" type="ORF">SanaruYs_04180</name>
</gene>
<evidence type="ECO:0000313" key="2">
    <source>
        <dbReference type="EMBL" id="GCC50203.1"/>
    </source>
</evidence>
<accession>A0A401U5K0</accession>
<protein>
    <recommendedName>
        <fullName evidence="1">DUF5683 domain-containing protein</fullName>
    </recommendedName>
</protein>
<reference evidence="2 3" key="1">
    <citation type="submission" date="2018-11" db="EMBL/GenBank/DDBJ databases">
        <title>Chryseotalea sanarue gen. nov., sp., nov., a member of the family Cytophagaceae, isolated from a brackish lake in Hamamatsu Japan.</title>
        <authorList>
            <person name="Maejima Y."/>
            <person name="Iino T."/>
            <person name="Muraguchi Y."/>
            <person name="Fukuda K."/>
            <person name="Ohkuma M."/>
            <person name="Moriuchi R."/>
            <person name="Dohra H."/>
            <person name="Kimbara K."/>
            <person name="Shintani M."/>
        </authorList>
    </citation>
    <scope>NUCLEOTIDE SEQUENCE [LARGE SCALE GENOMIC DNA]</scope>
    <source>
        <strain evidence="2 3">Ys</strain>
    </source>
</reference>
<sequence length="181" mass="20896">MQAQDSLGNTVINTSPAIIQQEAQTKADSARMAYIAKRFNPQKALLYAAILPGSGQVYNKKYWKVPLVYGGFVFLGYYIDFYNDNYRFYRGELFKDLNTGTNSVGLPRPSLRTITDRYRRERDFFIILTGLWYALQIVDAHVDSHLKEFDINPNLQVRVEPSFKQDMLLGRQSGFTVSIRF</sequence>
<proteinExistence type="predicted"/>
<dbReference type="EMBL" id="BHXQ01000001">
    <property type="protein sequence ID" value="GCC50203.1"/>
    <property type="molecule type" value="Genomic_DNA"/>
</dbReference>
<dbReference type="AlphaFoldDB" id="A0A401U5K0"/>
<evidence type="ECO:0000313" key="3">
    <source>
        <dbReference type="Proteomes" id="UP000288227"/>
    </source>
</evidence>
<dbReference type="Pfam" id="PF18935">
    <property type="entry name" value="DUF5683"/>
    <property type="match status" value="1"/>
</dbReference>